<keyword evidence="2" id="KW-1185">Reference proteome</keyword>
<dbReference type="Proteomes" id="UP001174136">
    <property type="component" value="Unassembled WGS sequence"/>
</dbReference>
<dbReference type="AlphaFoldDB" id="A0AA47MWB3"/>
<sequence>MEVRNRVSCCDKHLMSALGELGLLRRIRSTVARGAAPAMIRRKRCKAYEQQQLNRIVKTASRIIGASLPFLKEIYEQRCTHRAAAIIRDFHHPSHGLFSLLPSGKRYRSISCRTTRMLNSFFAQAVRLEQKRRQRWTGLRLQGKVACLQSADHSVSHSILKNTAIDEEILIFTLRPCPQASGQGHENYVADQV</sequence>
<accession>A0AA47MWB3</accession>
<name>A0AA47MWB3_MERPO</name>
<protein>
    <submittedName>
        <fullName evidence="1">Uncharacterized protein</fullName>
    </submittedName>
</protein>
<proteinExistence type="predicted"/>
<evidence type="ECO:0000313" key="2">
    <source>
        <dbReference type="Proteomes" id="UP001174136"/>
    </source>
</evidence>
<comment type="caution">
    <text evidence="1">The sequence shown here is derived from an EMBL/GenBank/DDBJ whole genome shotgun (WGS) entry which is preliminary data.</text>
</comment>
<organism evidence="1 2">
    <name type="scientific">Merluccius polli</name>
    <name type="common">Benguela hake</name>
    <name type="synonym">Merluccius cadenati</name>
    <dbReference type="NCBI Taxonomy" id="89951"/>
    <lineage>
        <taxon>Eukaryota</taxon>
        <taxon>Metazoa</taxon>
        <taxon>Chordata</taxon>
        <taxon>Craniata</taxon>
        <taxon>Vertebrata</taxon>
        <taxon>Euteleostomi</taxon>
        <taxon>Actinopterygii</taxon>
        <taxon>Neopterygii</taxon>
        <taxon>Teleostei</taxon>
        <taxon>Neoteleostei</taxon>
        <taxon>Acanthomorphata</taxon>
        <taxon>Zeiogadaria</taxon>
        <taxon>Gadariae</taxon>
        <taxon>Gadiformes</taxon>
        <taxon>Gadoidei</taxon>
        <taxon>Merlucciidae</taxon>
        <taxon>Merluccius</taxon>
    </lineage>
</organism>
<evidence type="ECO:0000313" key="1">
    <source>
        <dbReference type="EMBL" id="KAK0147264.1"/>
    </source>
</evidence>
<dbReference type="EMBL" id="JAOPHQ010002323">
    <property type="protein sequence ID" value="KAK0147264.1"/>
    <property type="molecule type" value="Genomic_DNA"/>
</dbReference>
<gene>
    <name evidence="1" type="ORF">N1851_013316</name>
</gene>
<reference evidence="1" key="1">
    <citation type="journal article" date="2023" name="Front. Mar. Sci.">
        <title>A new Merluccius polli reference genome to investigate the effects of global change in West African waters.</title>
        <authorList>
            <person name="Mateo J.L."/>
            <person name="Blanco-Fernandez C."/>
            <person name="Garcia-Vazquez E."/>
            <person name="Machado-Schiaffino G."/>
        </authorList>
    </citation>
    <scope>NUCLEOTIDE SEQUENCE</scope>
    <source>
        <strain evidence="1">C29</strain>
        <tissue evidence="1">Fin</tissue>
    </source>
</reference>